<evidence type="ECO:0000256" key="6">
    <source>
        <dbReference type="SAM" id="MobiDB-lite"/>
    </source>
</evidence>
<dbReference type="SMART" id="SM00105">
    <property type="entry name" value="ArfGap"/>
    <property type="match status" value="1"/>
</dbReference>
<comment type="caution">
    <text evidence="8">The sequence shown here is derived from an EMBL/GenBank/DDBJ whole genome shotgun (WGS) entry which is preliminary data.</text>
</comment>
<dbReference type="InterPro" id="IPR037278">
    <property type="entry name" value="ARFGAP/RecO"/>
</dbReference>
<keyword evidence="1" id="KW-0343">GTPase activation</keyword>
<dbReference type="AlphaFoldDB" id="A0AAU9J333"/>
<evidence type="ECO:0000313" key="8">
    <source>
        <dbReference type="EMBL" id="CAG9318357.1"/>
    </source>
</evidence>
<dbReference type="GO" id="GO:0008270">
    <property type="term" value="F:zinc ion binding"/>
    <property type="evidence" value="ECO:0007669"/>
    <property type="project" value="UniProtKB-KW"/>
</dbReference>
<evidence type="ECO:0000256" key="4">
    <source>
        <dbReference type="ARBA" id="ARBA00022833"/>
    </source>
</evidence>
<dbReference type="EMBL" id="CAJZBQ010000020">
    <property type="protein sequence ID" value="CAG9318357.1"/>
    <property type="molecule type" value="Genomic_DNA"/>
</dbReference>
<keyword evidence="9" id="KW-1185">Reference proteome</keyword>
<reference evidence="8" key="1">
    <citation type="submission" date="2021-09" db="EMBL/GenBank/DDBJ databases">
        <authorList>
            <consortium name="AG Swart"/>
            <person name="Singh M."/>
            <person name="Singh A."/>
            <person name="Seah K."/>
            <person name="Emmerich C."/>
        </authorList>
    </citation>
    <scope>NUCLEOTIDE SEQUENCE</scope>
    <source>
        <strain evidence="8">ATCC30299</strain>
    </source>
</reference>
<dbReference type="Pfam" id="PF01412">
    <property type="entry name" value="ArfGap"/>
    <property type="match status" value="1"/>
</dbReference>
<dbReference type="PANTHER" id="PTHR45686">
    <property type="entry name" value="ADP-RIBOSYLATION FACTOR GTPASE ACTIVATING PROTEIN 3, ISOFORM H-RELATED"/>
    <property type="match status" value="1"/>
</dbReference>
<keyword evidence="4" id="KW-0862">Zinc</keyword>
<dbReference type="GO" id="GO:0000139">
    <property type="term" value="C:Golgi membrane"/>
    <property type="evidence" value="ECO:0007669"/>
    <property type="project" value="GOC"/>
</dbReference>
<name>A0AAU9J333_9CILI</name>
<evidence type="ECO:0000256" key="5">
    <source>
        <dbReference type="PROSITE-ProRule" id="PRU00288"/>
    </source>
</evidence>
<keyword evidence="3 5" id="KW-0863">Zinc-finger</keyword>
<organism evidence="8 9">
    <name type="scientific">Blepharisma stoltei</name>
    <dbReference type="NCBI Taxonomy" id="1481888"/>
    <lineage>
        <taxon>Eukaryota</taxon>
        <taxon>Sar</taxon>
        <taxon>Alveolata</taxon>
        <taxon>Ciliophora</taxon>
        <taxon>Postciliodesmatophora</taxon>
        <taxon>Heterotrichea</taxon>
        <taxon>Heterotrichida</taxon>
        <taxon>Blepharismidae</taxon>
        <taxon>Blepharisma</taxon>
    </lineage>
</organism>
<dbReference type="PRINTS" id="PR00405">
    <property type="entry name" value="REVINTRACTNG"/>
</dbReference>
<dbReference type="InterPro" id="IPR001164">
    <property type="entry name" value="ArfGAP_dom"/>
</dbReference>
<sequence length="349" mass="40035">MDSDTQVDKAYRDSIFIKLRSLPGNQTCFDCSTKNPIWCSVKLGIFICYGCTSVHRSLGTHLSFVRSSDYDMWTLRQLAYIELGGNKRAKEFFRSHGIHGAVDYASQVAERWRNELAERVEELYPRAIKRKESHPEIDENQIKQIADPQPTNNIAEERKTEEVKQNVSKSSNVTKQTVHILNKPKYTPPAETQHKFRKTKVEETASPIKFKPVSFKPQIEEEEEFFDPQPLKAPERSQPVIQQEPIIPQPAPSTIQRKNIEKKGFGNEDFEQQRINERASKQRLAELSSAKSISSDMYFGKIDNSSTNNEKIDYIKEEAANLAEAAREKAGELKSKAAKIWSSLHQRFT</sequence>
<accession>A0AAU9J333</accession>
<dbReference type="GO" id="GO:0048205">
    <property type="term" value="P:COPI coating of Golgi vesicle"/>
    <property type="evidence" value="ECO:0007669"/>
    <property type="project" value="TreeGrafter"/>
</dbReference>
<evidence type="ECO:0000313" key="9">
    <source>
        <dbReference type="Proteomes" id="UP001162131"/>
    </source>
</evidence>
<dbReference type="SUPFAM" id="SSF57863">
    <property type="entry name" value="ArfGap/RecO-like zinc finger"/>
    <property type="match status" value="1"/>
</dbReference>
<evidence type="ECO:0000256" key="1">
    <source>
        <dbReference type="ARBA" id="ARBA00022468"/>
    </source>
</evidence>
<feature type="domain" description="Arf-GAP" evidence="7">
    <location>
        <begin position="13"/>
        <end position="96"/>
    </location>
</feature>
<dbReference type="PROSITE" id="PS50115">
    <property type="entry name" value="ARFGAP"/>
    <property type="match status" value="1"/>
</dbReference>
<gene>
    <name evidence="8" type="ORF">BSTOLATCC_MIC20831</name>
</gene>
<dbReference type="Gene3D" id="1.10.220.150">
    <property type="entry name" value="Arf GTPase activating protein"/>
    <property type="match status" value="1"/>
</dbReference>
<keyword evidence="2" id="KW-0479">Metal-binding</keyword>
<dbReference type="InterPro" id="IPR038508">
    <property type="entry name" value="ArfGAP_dom_sf"/>
</dbReference>
<evidence type="ECO:0000256" key="2">
    <source>
        <dbReference type="ARBA" id="ARBA00022723"/>
    </source>
</evidence>
<protein>
    <recommendedName>
        <fullName evidence="7">Arf-GAP domain-containing protein</fullName>
    </recommendedName>
</protein>
<dbReference type="Proteomes" id="UP001162131">
    <property type="component" value="Unassembled WGS sequence"/>
</dbReference>
<evidence type="ECO:0000256" key="3">
    <source>
        <dbReference type="ARBA" id="ARBA00022771"/>
    </source>
</evidence>
<feature type="compositionally biased region" description="Polar residues" evidence="6">
    <location>
        <begin position="165"/>
        <end position="179"/>
    </location>
</feature>
<proteinExistence type="predicted"/>
<dbReference type="GO" id="GO:0005096">
    <property type="term" value="F:GTPase activator activity"/>
    <property type="evidence" value="ECO:0007669"/>
    <property type="project" value="UniProtKB-KW"/>
</dbReference>
<feature type="region of interest" description="Disordered" evidence="6">
    <location>
        <begin position="158"/>
        <end position="254"/>
    </location>
</feature>
<evidence type="ECO:0000259" key="7">
    <source>
        <dbReference type="PROSITE" id="PS50115"/>
    </source>
</evidence>
<dbReference type="PANTHER" id="PTHR45686:SF4">
    <property type="entry name" value="ADP-RIBOSYLATION FACTOR GTPASE ACTIVATING PROTEIN 3, ISOFORM H"/>
    <property type="match status" value="1"/>
</dbReference>
<dbReference type="CDD" id="cd08831">
    <property type="entry name" value="ArfGap_ArfGap2_3_like"/>
    <property type="match status" value="1"/>
</dbReference>